<dbReference type="Gene3D" id="3.30.1540.10">
    <property type="entry name" value="formyl-coa transferase, domain 3"/>
    <property type="match status" value="1"/>
</dbReference>
<dbReference type="Pfam" id="PF02515">
    <property type="entry name" value="CoA_transf_3"/>
    <property type="match status" value="1"/>
</dbReference>
<evidence type="ECO:0000313" key="2">
    <source>
        <dbReference type="EMBL" id="SEN25096.1"/>
    </source>
</evidence>
<evidence type="ECO:0000256" key="1">
    <source>
        <dbReference type="ARBA" id="ARBA00022679"/>
    </source>
</evidence>
<dbReference type="InterPro" id="IPR044855">
    <property type="entry name" value="CoA-Trfase_III_dom3_sf"/>
</dbReference>
<dbReference type="InterPro" id="IPR023606">
    <property type="entry name" value="CoA-Trfase_III_dom_1_sf"/>
</dbReference>
<dbReference type="AlphaFoldDB" id="A0A1H8F0C9"/>
<organism evidence="2 3">
    <name type="scientific">Mesobacillus persicus</name>
    <dbReference type="NCBI Taxonomy" id="930146"/>
    <lineage>
        <taxon>Bacteria</taxon>
        <taxon>Bacillati</taxon>
        <taxon>Bacillota</taxon>
        <taxon>Bacilli</taxon>
        <taxon>Bacillales</taxon>
        <taxon>Bacillaceae</taxon>
        <taxon>Mesobacillus</taxon>
    </lineage>
</organism>
<keyword evidence="3" id="KW-1185">Reference proteome</keyword>
<dbReference type="GO" id="GO:0008410">
    <property type="term" value="F:CoA-transferase activity"/>
    <property type="evidence" value="ECO:0007669"/>
    <property type="project" value="TreeGrafter"/>
</dbReference>
<dbReference type="Proteomes" id="UP000198553">
    <property type="component" value="Unassembled WGS sequence"/>
</dbReference>
<dbReference type="RefSeq" id="WP_090747320.1">
    <property type="nucleotide sequence ID" value="NZ_FOBW01000010.1"/>
</dbReference>
<dbReference type="InterPro" id="IPR003673">
    <property type="entry name" value="CoA-Trfase_fam_III"/>
</dbReference>
<dbReference type="STRING" id="930146.SAMN05192533_110171"/>
<dbReference type="OrthoDB" id="9797653at2"/>
<dbReference type="Gene3D" id="3.40.50.10540">
    <property type="entry name" value="Crotonobetainyl-coa:carnitine coa-transferase, domain 1"/>
    <property type="match status" value="1"/>
</dbReference>
<dbReference type="InterPro" id="IPR050483">
    <property type="entry name" value="CoA-transferase_III_domain"/>
</dbReference>
<dbReference type="PANTHER" id="PTHR48207:SF3">
    <property type="entry name" value="SUCCINATE--HYDROXYMETHYLGLUTARATE COA-TRANSFERASE"/>
    <property type="match status" value="1"/>
</dbReference>
<dbReference type="SUPFAM" id="SSF89796">
    <property type="entry name" value="CoA-transferase family III (CaiB/BaiF)"/>
    <property type="match status" value="1"/>
</dbReference>
<protein>
    <submittedName>
        <fullName evidence="2">Formyl-CoA transferase</fullName>
    </submittedName>
</protein>
<reference evidence="3" key="1">
    <citation type="submission" date="2016-10" db="EMBL/GenBank/DDBJ databases">
        <authorList>
            <person name="Varghese N."/>
            <person name="Submissions S."/>
        </authorList>
    </citation>
    <scope>NUCLEOTIDE SEQUENCE [LARGE SCALE GENOMIC DNA]</scope>
    <source>
        <strain evidence="3">B48,IBRC-M 10115,DSM 25386,CECT 8001</strain>
    </source>
</reference>
<gene>
    <name evidence="2" type="ORF">SAMN05192533_110171</name>
</gene>
<dbReference type="PANTHER" id="PTHR48207">
    <property type="entry name" value="SUCCINATE--HYDROXYMETHYLGLUTARATE COA-TRANSFERASE"/>
    <property type="match status" value="1"/>
</dbReference>
<dbReference type="EMBL" id="FOBW01000010">
    <property type="protein sequence ID" value="SEN25096.1"/>
    <property type="molecule type" value="Genomic_DNA"/>
</dbReference>
<name>A0A1H8F0C9_9BACI</name>
<sequence>MGPLKGAKILDASQIMAGPYCTMVLADLGADVTKIEKIQGGDDSRQMGPFVNGESTCFYQINRNKKSIAIDLKSEEGKEIFNELIKGADVFVENFRPGVTKSLGIDYETVKKLNDGIIYCSISGYGQTGPYSHKGGFDLVAQGMTGLMSMTGEPGGRPLKSGIAVYDIGAGITAVYSILAAYIHKLKTGNGQMLDVSLAESGLPWFTWEAAAYFANQTIPEATGHRHRVSAPYQAIKAKDAYMMIGCANQRTWEKFCTQVIGKPEWITDNRYSTNSLRHQHVAELEQEIEEITKQQEAFYWIEKCEQAGVPAGPINNFGEAMNNEHYLARDMVKELEHPVIGKMKVIGSPTKFSDTPAEIKTPAPLLGQHSETVLQELGYESERIQKLIDRGVIKQYPQSVSNQ</sequence>
<proteinExistence type="predicted"/>
<evidence type="ECO:0000313" key="3">
    <source>
        <dbReference type="Proteomes" id="UP000198553"/>
    </source>
</evidence>
<accession>A0A1H8F0C9</accession>
<keyword evidence="1 2" id="KW-0808">Transferase</keyword>